<dbReference type="GO" id="GO:0002161">
    <property type="term" value="F:aminoacyl-tRNA deacylase activity"/>
    <property type="evidence" value="ECO:0007669"/>
    <property type="project" value="InterPro"/>
</dbReference>
<feature type="domain" description="Methionyl/Valyl/Leucyl/Isoleucyl-tRNA synthetase anticodon-binding" evidence="11">
    <location>
        <begin position="781"/>
        <end position="956"/>
    </location>
</feature>
<dbReference type="CDD" id="cd00818">
    <property type="entry name" value="IleRS_core"/>
    <property type="match status" value="1"/>
</dbReference>
<dbReference type="Proteomes" id="UP000280066">
    <property type="component" value="Unassembled WGS sequence"/>
</dbReference>
<dbReference type="Gene3D" id="1.10.730.10">
    <property type="entry name" value="Isoleucyl-tRNA Synthetase, Domain 1"/>
    <property type="match status" value="1"/>
</dbReference>
<dbReference type="RefSeq" id="WP_125426578.1">
    <property type="nucleotide sequence ID" value="NZ_RWIS01000001.1"/>
</dbReference>
<organism evidence="12 13">
    <name type="scientific">Hymenobacter metallilatus</name>
    <dbReference type="NCBI Taxonomy" id="2493666"/>
    <lineage>
        <taxon>Bacteria</taxon>
        <taxon>Pseudomonadati</taxon>
        <taxon>Bacteroidota</taxon>
        <taxon>Cytophagia</taxon>
        <taxon>Cytophagales</taxon>
        <taxon>Hymenobacteraceae</taxon>
        <taxon>Hymenobacter</taxon>
    </lineage>
</organism>
<dbReference type="CDD" id="cd07961">
    <property type="entry name" value="Anticodon_Ia_Ile_ABEc"/>
    <property type="match status" value="1"/>
</dbReference>
<dbReference type="Pfam" id="PF19302">
    <property type="entry name" value="DUF5915"/>
    <property type="match status" value="1"/>
</dbReference>
<dbReference type="GO" id="GO:0005737">
    <property type="term" value="C:cytoplasm"/>
    <property type="evidence" value="ECO:0007669"/>
    <property type="project" value="UniProtKB-SubCell"/>
</dbReference>
<evidence type="ECO:0000259" key="10">
    <source>
        <dbReference type="Pfam" id="PF00133"/>
    </source>
</evidence>
<comment type="domain">
    <text evidence="8">IleRS has two distinct active sites: one for aminoacylation and one for editing. The misactivated valine is translocated from the active site to the editing site, which sterically excludes the correctly activated isoleucine. The single editing site contains two valyl binding pockets, one specific for each substrate (Val-AMP or Val-tRNA(Ile)).</text>
</comment>
<dbReference type="InterPro" id="IPR033709">
    <property type="entry name" value="Anticodon_Ile_ABEc"/>
</dbReference>
<dbReference type="Gene3D" id="3.90.740.10">
    <property type="entry name" value="Valyl/Leucyl/Isoleucyl-tRNA synthetase, editing domain"/>
    <property type="match status" value="1"/>
</dbReference>
<evidence type="ECO:0000256" key="3">
    <source>
        <dbReference type="ARBA" id="ARBA00022840"/>
    </source>
</evidence>
<dbReference type="GO" id="GO:0006428">
    <property type="term" value="P:isoleucyl-tRNA aminoacylation"/>
    <property type="evidence" value="ECO:0007669"/>
    <property type="project" value="UniProtKB-UniRule"/>
</dbReference>
<dbReference type="GO" id="GO:0005524">
    <property type="term" value="F:ATP binding"/>
    <property type="evidence" value="ECO:0007669"/>
    <property type="project" value="UniProtKB-UniRule"/>
</dbReference>
<dbReference type="SUPFAM" id="SSF47323">
    <property type="entry name" value="Anticodon-binding domain of a subclass of class I aminoacyl-tRNA synthetases"/>
    <property type="match status" value="1"/>
</dbReference>
<comment type="catalytic activity">
    <reaction evidence="7 8">
        <text>tRNA(Ile) + L-isoleucine + ATP = L-isoleucyl-tRNA(Ile) + AMP + diphosphate</text>
        <dbReference type="Rhea" id="RHEA:11060"/>
        <dbReference type="Rhea" id="RHEA-COMP:9666"/>
        <dbReference type="Rhea" id="RHEA-COMP:9695"/>
        <dbReference type="ChEBI" id="CHEBI:30616"/>
        <dbReference type="ChEBI" id="CHEBI:33019"/>
        <dbReference type="ChEBI" id="CHEBI:58045"/>
        <dbReference type="ChEBI" id="CHEBI:78442"/>
        <dbReference type="ChEBI" id="CHEBI:78528"/>
        <dbReference type="ChEBI" id="CHEBI:456215"/>
        <dbReference type="EC" id="6.1.1.5"/>
    </reaction>
</comment>
<keyword evidence="1 8" id="KW-0436">Ligase</keyword>
<evidence type="ECO:0000256" key="6">
    <source>
        <dbReference type="ARBA" id="ARBA00025217"/>
    </source>
</evidence>
<accession>A0A428JU29</accession>
<dbReference type="AlphaFoldDB" id="A0A428JU29"/>
<keyword evidence="8" id="KW-0862">Zinc</keyword>
<comment type="subunit">
    <text evidence="8">Monomer.</text>
</comment>
<dbReference type="GO" id="GO:0004822">
    <property type="term" value="F:isoleucine-tRNA ligase activity"/>
    <property type="evidence" value="ECO:0007669"/>
    <property type="project" value="UniProtKB-UniRule"/>
</dbReference>
<dbReference type="GO" id="GO:0008270">
    <property type="term" value="F:zinc ion binding"/>
    <property type="evidence" value="ECO:0007669"/>
    <property type="project" value="UniProtKB-UniRule"/>
</dbReference>
<dbReference type="EMBL" id="RWIS01000001">
    <property type="protein sequence ID" value="RSK37635.1"/>
    <property type="molecule type" value="Genomic_DNA"/>
</dbReference>
<protein>
    <recommendedName>
        <fullName evidence="8">Isoleucine--tRNA ligase</fullName>
        <ecNumber evidence="8">6.1.1.5</ecNumber>
    </recommendedName>
    <alternativeName>
        <fullName evidence="8">Isoleucyl-tRNA synthetase</fullName>
        <shortName evidence="8">IleRS</shortName>
    </alternativeName>
</protein>
<evidence type="ECO:0000313" key="12">
    <source>
        <dbReference type="EMBL" id="RSK37635.1"/>
    </source>
</evidence>
<keyword evidence="8" id="KW-0963">Cytoplasm</keyword>
<keyword evidence="5 8" id="KW-0030">Aminoacyl-tRNA synthetase</keyword>
<comment type="function">
    <text evidence="6 8">Catalyzes the attachment of isoleucine to tRNA(Ile). As IleRS can inadvertently accommodate and process structurally similar amino acids such as valine, to avoid such errors it has two additional distinct tRNA(Ile)-dependent editing activities. One activity is designated as 'pretransfer' editing and involves the hydrolysis of activated Val-AMP. The other activity is designated 'posttransfer' editing and involves deacylation of mischarged Val-tRNA(Ile).</text>
</comment>
<dbReference type="PANTHER" id="PTHR42780">
    <property type="entry name" value="SOLEUCYL-TRNA SYNTHETASE"/>
    <property type="match status" value="1"/>
</dbReference>
<dbReference type="PANTHER" id="PTHR42780:SF1">
    <property type="entry name" value="ISOLEUCINE--TRNA LIGASE, CYTOPLASMIC"/>
    <property type="match status" value="1"/>
</dbReference>
<dbReference type="SUPFAM" id="SSF50677">
    <property type="entry name" value="ValRS/IleRS/LeuRS editing domain"/>
    <property type="match status" value="1"/>
</dbReference>
<evidence type="ECO:0000256" key="8">
    <source>
        <dbReference type="HAMAP-Rule" id="MF_02003"/>
    </source>
</evidence>
<dbReference type="OrthoDB" id="9810365at2"/>
<comment type="subcellular location">
    <subcellularLocation>
        <location evidence="8">Cytoplasm</location>
    </subcellularLocation>
</comment>
<dbReference type="Pfam" id="PF00133">
    <property type="entry name" value="tRNA-synt_1"/>
    <property type="match status" value="1"/>
</dbReference>
<feature type="binding site" evidence="8">
    <location>
        <position position="696"/>
    </location>
    <ligand>
        <name>ATP</name>
        <dbReference type="ChEBI" id="CHEBI:30616"/>
    </ligand>
</feature>
<dbReference type="InterPro" id="IPR009008">
    <property type="entry name" value="Val/Leu/Ile-tRNA-synth_edit"/>
</dbReference>
<name>A0A428JU29_9BACT</name>
<dbReference type="NCBIfam" id="TIGR00392">
    <property type="entry name" value="ileS"/>
    <property type="match status" value="1"/>
</dbReference>
<evidence type="ECO:0000313" key="13">
    <source>
        <dbReference type="Proteomes" id="UP000280066"/>
    </source>
</evidence>
<evidence type="ECO:0000256" key="2">
    <source>
        <dbReference type="ARBA" id="ARBA00022741"/>
    </source>
</evidence>
<dbReference type="Pfam" id="PF08264">
    <property type="entry name" value="Anticodon_1"/>
    <property type="match status" value="1"/>
</dbReference>
<evidence type="ECO:0000256" key="1">
    <source>
        <dbReference type="ARBA" id="ARBA00022598"/>
    </source>
</evidence>
<sequence length="1171" mass="132875">MNYPEFKQPLNYGQVGTDILAWWKQNGIFEKSVSTREGQPTFVFYEGPPSANGAPGIHHVMARTVKDIFCRYQTLLGKQVHRKGGWDTHGLPIELQVEKELGITKEDIGKKISIEEYNQRCRETVMRFKQQWDDLTEKMGYWVDLDDPYITFEPEYIESCWALLKKLYDKGLLYKGYTIQPYSPAAGTGLSSHELNQPGTYRDVKDTTVVAQFKVKRDEKSEKLFAGADEAVETFILAWTTTPWTLPANTGLAVGKNIPYVLVRTFNPYTYAPIRVVLAKALVSKYFTEKGATAAFEEYVNSDHKVLPWRTEGEFTGADLVGIRYERLFGQEAGFPAFEGEENAFRVIPGDFVTTEDGTGIVHISPTFGADDFRAAQLAGVPALLVADDEGKLGPIVDRTGRYVPQMGEFGGRWVKNYDGHDESAADYRTLDVDISIRLKERGRAFKVEKYEHTYPHCWRTDKPVLYYPLDSWFIKTTAVKDRLIELNKTINWQPESTGTGRFGNWLENLVDWNLSRSRYWGTPLPIWRTQDGTEEICIGSVEQLKAEIDKAVAAEIMTHNPIKVSGSLSLVSSSQEGEDQQPATRNQKLDLHRPYVDDIFLVSPSGQPMYREPDLIDVWFDSGAMPYAQWHYPIENEGQFRKNFPADFIAEGVDQTRGWFFTLHALAVMLEDSVAYKNVMANGLVLDKNGNKMSKRLGNAIDPFTTIQQYGPDATRWYMIANAQPWDNLKFDLNGITEVQRRFFGTLFNTYSFYALYANLDGFQAREFDRVPYAELSELDRWILSKLQSLIQEVRGYYDGYDPTKAARAIQDFVTDQLSNWHVRLSRRRFWKGELTQDKKAAYETLQECLVVISQLMAPIAPFFAEWLYQNMMGENDELGMMNAELTAQKPQFSSHNSSFITRAESVHLTLLVQADEARIDKALEERMELAQRISSLTHSLRKKSGLKVRQPLQRILVPVFNDTTREQVGKVEDLICAEVNVKHVEFLDDTSGVLVKSVKPNFKRLGQQYGAKLKAVGARIQQMSAEEISQLEKTGQLAVEIDGEAYTLAPDDVEIRTQDLPGWLVATDGPLTVALDVTLTDELRQEGVARELVNRLQNLRKDSGLEVQDKVRVTLQQQPELEAAVQSFGSYIREEVQALALDFAPEISGGSVLEFDEFSVPVLLNVATA</sequence>
<dbReference type="InterPro" id="IPR002300">
    <property type="entry name" value="aa-tRNA-synth_Ia"/>
</dbReference>
<keyword evidence="3 8" id="KW-0067">ATP-binding</keyword>
<feature type="short sequence motif" description="'HIGH' region" evidence="8">
    <location>
        <begin position="49"/>
        <end position="59"/>
    </location>
</feature>
<comment type="similarity">
    <text evidence="8">Belongs to the class-I aminoacyl-tRNA synthetase family. IleS type 2 subfamily.</text>
</comment>
<dbReference type="PRINTS" id="PR00984">
    <property type="entry name" value="TRNASYNTHILE"/>
</dbReference>
<keyword evidence="8" id="KW-0479">Metal-binding</keyword>
<dbReference type="SUPFAM" id="SSF52374">
    <property type="entry name" value="Nucleotidylyl transferase"/>
    <property type="match status" value="1"/>
</dbReference>
<keyword evidence="13" id="KW-1185">Reference proteome</keyword>
<dbReference type="InterPro" id="IPR023586">
    <property type="entry name" value="Ile-tRNA-ligase_type2"/>
</dbReference>
<dbReference type="InterPro" id="IPR014729">
    <property type="entry name" value="Rossmann-like_a/b/a_fold"/>
</dbReference>
<dbReference type="HAMAP" id="MF_02003">
    <property type="entry name" value="Ile_tRNA_synth_type2"/>
    <property type="match status" value="1"/>
</dbReference>
<dbReference type="InterPro" id="IPR002301">
    <property type="entry name" value="Ile-tRNA-ligase"/>
</dbReference>
<dbReference type="InterPro" id="IPR013155">
    <property type="entry name" value="M/V/L/I-tRNA-synth_anticd-bd"/>
</dbReference>
<evidence type="ECO:0000256" key="9">
    <source>
        <dbReference type="SAM" id="Coils"/>
    </source>
</evidence>
<reference evidence="12 13" key="1">
    <citation type="submission" date="2018-12" db="EMBL/GenBank/DDBJ databases">
        <authorList>
            <person name="Feng G."/>
            <person name="Zhu H."/>
        </authorList>
    </citation>
    <scope>NUCLEOTIDE SEQUENCE [LARGE SCALE GENOMIC DNA]</scope>
    <source>
        <strain evidence="12 13">9PBR-2</strain>
    </source>
</reference>
<feature type="coiled-coil region" evidence="9">
    <location>
        <begin position="914"/>
        <end position="941"/>
    </location>
</feature>
<feature type="short sequence motif" description="'KMSKS' region" evidence="8">
    <location>
        <begin position="693"/>
        <end position="697"/>
    </location>
</feature>
<gene>
    <name evidence="8" type="primary">ileS</name>
    <name evidence="12" type="ORF">EI290_03045</name>
</gene>
<evidence type="ECO:0000256" key="4">
    <source>
        <dbReference type="ARBA" id="ARBA00022917"/>
    </source>
</evidence>
<dbReference type="Gene3D" id="3.40.50.620">
    <property type="entry name" value="HUPs"/>
    <property type="match status" value="2"/>
</dbReference>
<evidence type="ECO:0000256" key="5">
    <source>
        <dbReference type="ARBA" id="ARBA00023146"/>
    </source>
</evidence>
<proteinExistence type="inferred from homology"/>
<keyword evidence="2 8" id="KW-0547">Nucleotide-binding</keyword>
<dbReference type="EC" id="6.1.1.5" evidence="8"/>
<comment type="cofactor">
    <cofactor evidence="8">
        <name>Zn(2+)</name>
        <dbReference type="ChEBI" id="CHEBI:29105"/>
    </cofactor>
</comment>
<keyword evidence="9" id="KW-0175">Coiled coil</keyword>
<dbReference type="InterPro" id="IPR009080">
    <property type="entry name" value="tRNAsynth_Ia_anticodon-bd"/>
</dbReference>
<comment type="caution">
    <text evidence="12">The sequence shown here is derived from an EMBL/GenBank/DDBJ whole genome shotgun (WGS) entry which is preliminary data.</text>
</comment>
<evidence type="ECO:0000259" key="11">
    <source>
        <dbReference type="Pfam" id="PF08264"/>
    </source>
</evidence>
<feature type="domain" description="Aminoacyl-tRNA synthetase class Ia" evidence="10">
    <location>
        <begin position="19"/>
        <end position="731"/>
    </location>
</feature>
<dbReference type="GO" id="GO:0000049">
    <property type="term" value="F:tRNA binding"/>
    <property type="evidence" value="ECO:0007669"/>
    <property type="project" value="InterPro"/>
</dbReference>
<keyword evidence="4 8" id="KW-0648">Protein biosynthesis</keyword>
<evidence type="ECO:0000256" key="7">
    <source>
        <dbReference type="ARBA" id="ARBA00048359"/>
    </source>
</evidence>